<sequence length="212" mass="24159">MGREFIELFKEWSKSYDDTVEGNDIEYQEVFKHYDRILESVASRAYGHVLEFGVGTGNLTQRLLDAGLSVTGVEPSEPMRAKALEKLPEGTNLVDGDFLDFPVPEQVDSIVSTWAFHHLTDEEKALAFARYGALLKSGGKIVFADTMYQSTDAFEQAVKDAEEHGFHNLANDLRTEYYTTIPYFQAILEKNNFTVTFDRCNQFVWIMEAEKN</sequence>
<evidence type="ECO:0000313" key="6">
    <source>
        <dbReference type="EMBL" id="QQS99862.1"/>
    </source>
</evidence>
<feature type="binding site" evidence="4">
    <location>
        <position position="97"/>
    </location>
    <ligand>
        <name>S-adenosyl-L-methionine</name>
        <dbReference type="ChEBI" id="CHEBI:59789"/>
    </ligand>
</feature>
<name>A0A974S001_PERPY</name>
<evidence type="ECO:0000256" key="1">
    <source>
        <dbReference type="ARBA" id="ARBA00022603"/>
    </source>
</evidence>
<proteinExistence type="inferred from homology"/>
<organism evidence="6 7">
    <name type="scientific">Peribacillus psychrosaccharolyticus</name>
    <name type="common">Bacillus psychrosaccharolyticus</name>
    <dbReference type="NCBI Taxonomy" id="1407"/>
    <lineage>
        <taxon>Bacteria</taxon>
        <taxon>Bacillati</taxon>
        <taxon>Bacillota</taxon>
        <taxon>Bacilli</taxon>
        <taxon>Bacillales</taxon>
        <taxon>Bacillaceae</taxon>
        <taxon>Peribacillus</taxon>
    </lineage>
</organism>
<keyword evidence="7" id="KW-1185">Reference proteome</keyword>
<comment type="function">
    <text evidence="4">Could be a S-adenosyl-L-methionine-dependent methyltransferase.</text>
</comment>
<feature type="binding site" evidence="4">
    <location>
        <position position="74"/>
    </location>
    <ligand>
        <name>S-adenosyl-L-methionine</name>
        <dbReference type="ChEBI" id="CHEBI:59789"/>
    </ligand>
</feature>
<dbReference type="Pfam" id="PF13649">
    <property type="entry name" value="Methyltransf_25"/>
    <property type="match status" value="1"/>
</dbReference>
<protein>
    <recommendedName>
        <fullName evidence="4">Uncharacterized methyltransferase I6J18_20120</fullName>
        <ecNumber evidence="4">2.1.1.-</ecNumber>
    </recommendedName>
</protein>
<dbReference type="InterPro" id="IPR041698">
    <property type="entry name" value="Methyltransf_25"/>
</dbReference>
<keyword evidence="2 4" id="KW-0808">Transferase</keyword>
<dbReference type="GO" id="GO:0008757">
    <property type="term" value="F:S-adenosylmethionine-dependent methyltransferase activity"/>
    <property type="evidence" value="ECO:0007669"/>
    <property type="project" value="UniProtKB-UniRule"/>
</dbReference>
<evidence type="ECO:0000256" key="3">
    <source>
        <dbReference type="ARBA" id="ARBA00022691"/>
    </source>
</evidence>
<dbReference type="Gene3D" id="3.40.50.150">
    <property type="entry name" value="Vaccinia Virus protein VP39"/>
    <property type="match status" value="1"/>
</dbReference>
<reference evidence="6 7" key="1">
    <citation type="submission" date="2021-01" db="EMBL/GenBank/DDBJ databases">
        <title>FDA dAtabase for Regulatory Grade micrObial Sequences (FDA-ARGOS): Supporting development and validation of Infectious Disease Dx tests.</title>
        <authorList>
            <person name="Nelson B."/>
            <person name="Plummer A."/>
            <person name="Tallon L."/>
            <person name="Sadzewicz L."/>
            <person name="Zhao X."/>
            <person name="Boylan J."/>
            <person name="Ott S."/>
            <person name="Bowen H."/>
            <person name="Vavikolanu K."/>
            <person name="Mehta A."/>
            <person name="Aluvathingal J."/>
            <person name="Nadendla S."/>
            <person name="Myers T."/>
            <person name="Yan Y."/>
            <person name="Sichtig H."/>
        </authorList>
    </citation>
    <scope>NUCLEOTIDE SEQUENCE [LARGE SCALE GENOMIC DNA]</scope>
    <source>
        <strain evidence="6 7">FDAARGOS_1161</strain>
    </source>
</reference>
<dbReference type="CDD" id="cd02440">
    <property type="entry name" value="AdoMet_MTases"/>
    <property type="match status" value="1"/>
</dbReference>
<dbReference type="EMBL" id="CP068053">
    <property type="protein sequence ID" value="QQS99862.1"/>
    <property type="molecule type" value="Genomic_DNA"/>
</dbReference>
<evidence type="ECO:0000259" key="5">
    <source>
        <dbReference type="Pfam" id="PF13649"/>
    </source>
</evidence>
<keyword evidence="3 4" id="KW-0949">S-adenosyl-L-methionine</keyword>
<dbReference type="HAMAP" id="MF_02100">
    <property type="entry name" value="Methyltr_YrrT"/>
    <property type="match status" value="1"/>
</dbReference>
<dbReference type="InterPro" id="IPR023553">
    <property type="entry name" value="Uncharacterised_MeTfrase_YrrT"/>
</dbReference>
<feature type="binding site" evidence="4">
    <location>
        <position position="53"/>
    </location>
    <ligand>
        <name>S-adenosyl-L-methionine</name>
        <dbReference type="ChEBI" id="CHEBI:59789"/>
    </ligand>
</feature>
<dbReference type="InterPro" id="IPR029063">
    <property type="entry name" value="SAM-dependent_MTases_sf"/>
</dbReference>
<accession>A0A974S001</accession>
<keyword evidence="1 4" id="KW-0489">Methyltransferase</keyword>
<dbReference type="RefSeq" id="WP_201647678.1">
    <property type="nucleotide sequence ID" value="NZ_CP068053.1"/>
</dbReference>
<dbReference type="GO" id="GO:0032259">
    <property type="term" value="P:methylation"/>
    <property type="evidence" value="ECO:0007669"/>
    <property type="project" value="UniProtKB-KW"/>
</dbReference>
<evidence type="ECO:0000313" key="7">
    <source>
        <dbReference type="Proteomes" id="UP000595254"/>
    </source>
</evidence>
<comment type="similarity">
    <text evidence="4">Belongs to the methyltransferase superfamily. YrrT family.</text>
</comment>
<evidence type="ECO:0000256" key="4">
    <source>
        <dbReference type="HAMAP-Rule" id="MF_02100"/>
    </source>
</evidence>
<dbReference type="KEGG" id="ppsr:I6J18_20120"/>
<dbReference type="AlphaFoldDB" id="A0A974S001"/>
<dbReference type="EC" id="2.1.1.-" evidence="4"/>
<gene>
    <name evidence="6" type="ORF">I6J18_20120</name>
</gene>
<dbReference type="SUPFAM" id="SSF53335">
    <property type="entry name" value="S-adenosyl-L-methionine-dependent methyltransferases"/>
    <property type="match status" value="1"/>
</dbReference>
<evidence type="ECO:0000256" key="2">
    <source>
        <dbReference type="ARBA" id="ARBA00022679"/>
    </source>
</evidence>
<dbReference type="PANTHER" id="PTHR43861">
    <property type="entry name" value="TRANS-ACONITATE 2-METHYLTRANSFERASE-RELATED"/>
    <property type="match status" value="1"/>
</dbReference>
<feature type="domain" description="Methyltransferase" evidence="5">
    <location>
        <begin position="49"/>
        <end position="139"/>
    </location>
</feature>
<dbReference type="Proteomes" id="UP000595254">
    <property type="component" value="Chromosome"/>
</dbReference>